<proteinExistence type="predicted"/>
<accession>A0A834TKX7</accession>
<organism evidence="1 2">
    <name type="scientific">Senna tora</name>
    <dbReference type="NCBI Taxonomy" id="362788"/>
    <lineage>
        <taxon>Eukaryota</taxon>
        <taxon>Viridiplantae</taxon>
        <taxon>Streptophyta</taxon>
        <taxon>Embryophyta</taxon>
        <taxon>Tracheophyta</taxon>
        <taxon>Spermatophyta</taxon>
        <taxon>Magnoliopsida</taxon>
        <taxon>eudicotyledons</taxon>
        <taxon>Gunneridae</taxon>
        <taxon>Pentapetalae</taxon>
        <taxon>rosids</taxon>
        <taxon>fabids</taxon>
        <taxon>Fabales</taxon>
        <taxon>Fabaceae</taxon>
        <taxon>Caesalpinioideae</taxon>
        <taxon>Cassia clade</taxon>
        <taxon>Senna</taxon>
    </lineage>
</organism>
<evidence type="ECO:0000313" key="1">
    <source>
        <dbReference type="EMBL" id="KAF7823029.1"/>
    </source>
</evidence>
<keyword evidence="2" id="KW-1185">Reference proteome</keyword>
<name>A0A834TKX7_9FABA</name>
<reference evidence="1" key="1">
    <citation type="submission" date="2020-09" db="EMBL/GenBank/DDBJ databases">
        <title>Genome-Enabled Discovery of Anthraquinone Biosynthesis in Senna tora.</title>
        <authorList>
            <person name="Kang S.-H."/>
            <person name="Pandey R.P."/>
            <person name="Lee C.-M."/>
            <person name="Sim J.-S."/>
            <person name="Jeong J.-T."/>
            <person name="Choi B.-S."/>
            <person name="Jung M."/>
            <person name="Ginzburg D."/>
            <person name="Zhao K."/>
            <person name="Won S.Y."/>
            <person name="Oh T.-J."/>
            <person name="Yu Y."/>
            <person name="Kim N.-H."/>
            <person name="Lee O.R."/>
            <person name="Lee T.-H."/>
            <person name="Bashyal P."/>
            <person name="Kim T.-S."/>
            <person name="Lee W.-H."/>
            <person name="Kawkins C."/>
            <person name="Kim C.-K."/>
            <person name="Kim J.S."/>
            <person name="Ahn B.O."/>
            <person name="Rhee S.Y."/>
            <person name="Sohng J.K."/>
        </authorList>
    </citation>
    <scope>NUCLEOTIDE SEQUENCE</scope>
    <source>
        <tissue evidence="1">Leaf</tissue>
    </source>
</reference>
<dbReference type="AlphaFoldDB" id="A0A834TKX7"/>
<dbReference type="EMBL" id="JAAIUW010000007">
    <property type="protein sequence ID" value="KAF7823029.1"/>
    <property type="molecule type" value="Genomic_DNA"/>
</dbReference>
<comment type="caution">
    <text evidence="1">The sequence shown here is derived from an EMBL/GenBank/DDBJ whole genome shotgun (WGS) entry which is preliminary data.</text>
</comment>
<evidence type="ECO:0000313" key="2">
    <source>
        <dbReference type="Proteomes" id="UP000634136"/>
    </source>
</evidence>
<protein>
    <submittedName>
        <fullName evidence="1">Uncharacterized protein</fullName>
    </submittedName>
</protein>
<dbReference type="Proteomes" id="UP000634136">
    <property type="component" value="Unassembled WGS sequence"/>
</dbReference>
<gene>
    <name evidence="1" type="ORF">G2W53_021173</name>
</gene>
<sequence>MKGGGACMVLPPIVAPLNSQRQEDRRSRAHWRHFDDSVNSHLNVSSLRGFLGKDHACSNDSNGSSTSVVFGAKFLHSSPKLTSILYLPSLSSYTKFPKFTMTMICHNCSLCKIG</sequence>